<gene>
    <name evidence="2" type="ORF">NCTC9381_01711</name>
</gene>
<name>A0A379ADA9_ENTAG</name>
<dbReference type="NCBIfam" id="NF033510">
    <property type="entry name" value="Ca_tandemer"/>
    <property type="match status" value="2"/>
</dbReference>
<dbReference type="Pfam" id="PF19077">
    <property type="entry name" value="Big_13"/>
    <property type="match status" value="1"/>
</dbReference>
<sequence length="203" mass="20309">MVISISLNTLRISHSTDAGGAQGDTVTVSFNGETYTATVDTDGAWSVTVPAAIISQLGDATYPVDVVLSDAYGNSSTVPTSVTVLAATSPALTINPVTGDNQVDSAEQLTDILVTGNVTGVPAGQPVLLTINGQSYDGVVQANGSWSVSLPAGSLGGAGDKTFTVAITDVAGNPALPAEGQFSVVTSPVPSLSIAPKSVTTMR</sequence>
<evidence type="ECO:0000259" key="1">
    <source>
        <dbReference type="Pfam" id="PF19077"/>
    </source>
</evidence>
<dbReference type="InterPro" id="IPR013783">
    <property type="entry name" value="Ig-like_fold"/>
</dbReference>
<dbReference type="InterPro" id="IPR049826">
    <property type="entry name" value="Ig-like_ice"/>
</dbReference>
<keyword evidence="3" id="KW-1185">Reference proteome</keyword>
<reference evidence="2 3" key="1">
    <citation type="submission" date="2018-06" db="EMBL/GenBank/DDBJ databases">
        <authorList>
            <consortium name="Pathogen Informatics"/>
            <person name="Doyle S."/>
        </authorList>
    </citation>
    <scope>NUCLEOTIDE SEQUENCE [LARGE SCALE GENOMIC DNA]</scope>
    <source>
        <strain evidence="2 3">NCTC9381</strain>
    </source>
</reference>
<evidence type="ECO:0000313" key="2">
    <source>
        <dbReference type="EMBL" id="SUB15817.1"/>
    </source>
</evidence>
<dbReference type="EMBL" id="UGSO01000001">
    <property type="protein sequence ID" value="SUB15817.1"/>
    <property type="molecule type" value="Genomic_DNA"/>
</dbReference>
<evidence type="ECO:0000313" key="3">
    <source>
        <dbReference type="Proteomes" id="UP000254640"/>
    </source>
</evidence>
<proteinExistence type="predicted"/>
<dbReference type="Proteomes" id="UP000254640">
    <property type="component" value="Unassembled WGS sequence"/>
</dbReference>
<protein>
    <recommendedName>
        <fullName evidence="1">Bacterial Ig-like domain-containing protein</fullName>
    </recommendedName>
</protein>
<organism evidence="2 3">
    <name type="scientific">Enterobacter agglomerans</name>
    <name type="common">Erwinia herbicola</name>
    <name type="synonym">Pantoea agglomerans</name>
    <dbReference type="NCBI Taxonomy" id="549"/>
    <lineage>
        <taxon>Bacteria</taxon>
        <taxon>Pseudomonadati</taxon>
        <taxon>Pseudomonadota</taxon>
        <taxon>Gammaproteobacteria</taxon>
        <taxon>Enterobacterales</taxon>
        <taxon>Erwiniaceae</taxon>
        <taxon>Pantoea</taxon>
        <taxon>Pantoea agglomerans group</taxon>
    </lineage>
</organism>
<dbReference type="NCBIfam" id="NF012196">
    <property type="entry name" value="Ig_like_ice"/>
    <property type="match status" value="1"/>
</dbReference>
<dbReference type="Gene3D" id="2.60.40.10">
    <property type="entry name" value="Immunoglobulins"/>
    <property type="match status" value="2"/>
</dbReference>
<dbReference type="InterPro" id="IPR044016">
    <property type="entry name" value="Big_13"/>
</dbReference>
<dbReference type="AlphaFoldDB" id="A0A379ADA9"/>
<accession>A0A379ADA9</accession>
<feature type="domain" description="Bacterial Ig-like" evidence="1">
    <location>
        <begin position="24"/>
        <end position="84"/>
    </location>
</feature>